<organism evidence="3 4">
    <name type="scientific">Flavobacterium stagni</name>
    <dbReference type="NCBI Taxonomy" id="2506421"/>
    <lineage>
        <taxon>Bacteria</taxon>
        <taxon>Pseudomonadati</taxon>
        <taxon>Bacteroidota</taxon>
        <taxon>Flavobacteriia</taxon>
        <taxon>Flavobacteriales</taxon>
        <taxon>Flavobacteriaceae</taxon>
        <taxon>Flavobacterium</taxon>
    </lineage>
</organism>
<evidence type="ECO:0000313" key="3">
    <source>
        <dbReference type="EMBL" id="RXR22627.1"/>
    </source>
</evidence>
<feature type="chain" id="PRO_5020605933" description="Fibronectin type-III domain-containing protein" evidence="1">
    <location>
        <begin position="25"/>
        <end position="2300"/>
    </location>
</feature>
<dbReference type="PROSITE" id="PS50853">
    <property type="entry name" value="FN3"/>
    <property type="match status" value="2"/>
</dbReference>
<dbReference type="Pfam" id="PF00041">
    <property type="entry name" value="fn3"/>
    <property type="match status" value="1"/>
</dbReference>
<evidence type="ECO:0000313" key="4">
    <source>
        <dbReference type="Proteomes" id="UP000289857"/>
    </source>
</evidence>
<dbReference type="OrthoDB" id="1652165at2"/>
<accession>A0A4Q1KAK8</accession>
<feature type="domain" description="Fibronectin type-III" evidence="2">
    <location>
        <begin position="1312"/>
        <end position="1412"/>
    </location>
</feature>
<keyword evidence="1" id="KW-0732">Signal</keyword>
<gene>
    <name evidence="3" type="ORF">EQG61_08585</name>
</gene>
<proteinExistence type="predicted"/>
<protein>
    <recommendedName>
        <fullName evidence="2">Fibronectin type-III domain-containing protein</fullName>
    </recommendedName>
</protein>
<name>A0A4Q1KAK8_9FLAO</name>
<dbReference type="RefSeq" id="WP_129461512.1">
    <property type="nucleotide sequence ID" value="NZ_SBKN01000004.1"/>
</dbReference>
<evidence type="ECO:0000256" key="1">
    <source>
        <dbReference type="SAM" id="SignalP"/>
    </source>
</evidence>
<reference evidence="4" key="1">
    <citation type="submission" date="2019-01" db="EMBL/GenBank/DDBJ databases">
        <title>Cytophagaceae bacterium strain CAR-16.</title>
        <authorList>
            <person name="Chen W.-M."/>
        </authorList>
    </citation>
    <scope>NUCLEOTIDE SEQUENCE [LARGE SCALE GENOMIC DNA]</scope>
    <source>
        <strain evidence="4">WWJ-16</strain>
    </source>
</reference>
<dbReference type="InterPro" id="IPR056600">
    <property type="entry name" value="GBD_T9SS_assoc"/>
</dbReference>
<dbReference type="SUPFAM" id="SSF49265">
    <property type="entry name" value="Fibronectin type III"/>
    <property type="match status" value="3"/>
</dbReference>
<dbReference type="CDD" id="cd00063">
    <property type="entry name" value="FN3"/>
    <property type="match status" value="2"/>
</dbReference>
<dbReference type="InterPro" id="IPR013783">
    <property type="entry name" value="Ig-like_fold"/>
</dbReference>
<sequence>MGKLNTLTLRILFLFQIFGFLSPAQTTCATALSAPINGPCITTSTVNDATQNAPNLNASCGTVSFRHERWYTFTVSGGPLNVTIVAQSADRNLYLQLISSTAACTGLTQIACANADTNNNTPQTEFINQLLPNGIYYLKVVNVGGGSSLTLNSLCITAPPNACSSITAITSCGTATSITIPAGTGMYNSFACGYGTTGPEKIVSFTPAVTGNYSIEQLSSTDVVNYQFKPASDGCNGNNWLCIGDLFDASSSNSFVLTGGVTYYFMLDTYTDIGDTVNFMITCSSPLLFNDECLNATTILANPLNNCTYTLSGTTIGATNSQPECTGTADDDVWYTFQATSSTHILTVTPGTLNNAVFEVFDGSCDFGLTSIACQDLTTGSSPETLTITGLNIGVYYYVRIHSFNSASGQGTFTFCVSSPPNPCSSVTTVAICGVPINQTVVAGNGRYLTYACGVETPGIEYIYAFTPPQDGLYYVQMNSSTIAVDFQYKDASLGCDEYSWSCLSSSIPNNSLSPYMDLLGGVTYYIMLDPQDVVGGTVNFTIGCRVATPTNDNCDNADNVPVNPTAACAASLNGTSVGAEESAPACSGSTDDDVWYQFAATSDTHIVTITPNTMVNAAFEVFLDDCADLQSIGCFDSTIDKDIEFGLLQGLTIGDNYIVRVYSSEFGFGFGSFNICVTTPPNPCDSIIPIAACDTPISLTIPSGIGSYYASYCGNYTDGIETIYMFTPTDSGYYTIQQNSSTGTISYQFKEEFWGCDMNFWNCAGDLTGTQTTPYFYLEAGINYYFLLDPLVSSGDAVNFQITCSVIPPANDDPCGAILLDTLDTVCNYNSFSNTNASNTYWITPPSCGNYVNNDVWFYTQVPITGLVNIDTQAILMTNGAMAVYTGDCFSLVEIACDDNSSSNANMPFVTVSGLTPGTFIYIRIWENGGGASGDFGICTTTLPFCDPPTGQPSNLVLTTTGSTTVNGSFVPIVGATGYLVIQSTTATPPSTPQPGIVYDATTIATLGPNLTFIQAGPSTSFSVTGLIGNTRYYYYVYAYYNATDCAGPVYALDAATSNSAVTCVDVPNTVEVTSTTLNSFTLDWFLPIGGNANPIVYTIDISTNATFTALVAGSPYVVNNPTTLLNVTGLNPNTIYYYRIKATAGSCSSAYVTGSTFTGYCLSGSTSATRYIDSFVTTGGTTNISNVGSGYSTGGYGDFTSQLVSKSLYGTLSFNAQFFNGTYSYGFNIWVDWNDDLDFNDAGEKVYASGTLVTSATGSFLIPGNAALGQHRMRIKADINSPNPNPCGTLINGETEDYTIEVLPLACSANPSQVSFLFTGPNSAIVSWTPASPVPTNGYQYYYSTSANPPLYTTFPSGSTVSSQTSVVLNGLVPSFTYYFWVRSNCSIADGSGAWIGPIAISYSACTPGNSQGTSSAGCPTVVSGGLNLNGQDPLPVGGCGTSGCTTLEATYLPLGDTSNYTVQSIPYNPPYQFGCLQNPVSINIDDVWSPVINLPFNFCFYGNNYNKCIISSNGAISFDISTNVPGGYSSWSFASSIPSTILFKNTIFGVYQDIHPGLGGQIGWELITLDTGCRALVASFRNVPMYSCSSLLYTGMIVLYENTNVIEVYVQEKRVCSSWNGGNAIIGLQNATGTQGVFAPNRNGLDPDWTAFNEAWRFVPSGTSITTIKWHEGPLSGPVVGTTPTINVCPSATTTYTAEVSYALCNGSVLTEIDETTVTVNGTKTWNGSVDTNWEVAQNWTPASVPNSGDCVVIPMTANQPILNASALGYAGTLTVLNGAVLTTLPQSVLTVTNLVTVEPTGTFTIENTSSLIQIDDVVNIGSIQYHRDTTIRKFDYVYWSAPVSNFNISQLAAPLINGPVFKWNTTIANSNGGQGNWQVADTDVMTAGKGYIVRGPDSFTNTAASPFTGLFTGVPNNGTLLVPVQRGTDTNALFHAGVNGTEITNMTDNMNLLGNPYPSALSGSQFLFANAFTIHGSIALWSHQTLPTSLISPFYGTFAYNYTPNDYITYNFTGTSCCPAAGADLSIGAGQGFMVQMLDGPAGSDVVEFNNTMRNALLNNTAFYRAAQPNAITQLERHRYWLDIIGPTGATDRTLIGYVQNATMQADHFFDNRIAVMSQIQLFSKIDQDKYNIQGRALPFQVDDEVPLGVHLPEQGLYRIGIAATDGQFNQQAIYLKDNLLGVYHDLKANPYQFTATPGAQLDRFSIVYQTQALEQPNWEWESTVSVVTQQQLAVHSTQLPIAEVTVYDLVGRLVDVYSHTGMEPVVLQRLLPQHAGWILKIKLDNGTIVYRKALY</sequence>
<dbReference type="EMBL" id="SBKN01000004">
    <property type="protein sequence ID" value="RXR22627.1"/>
    <property type="molecule type" value="Genomic_DNA"/>
</dbReference>
<feature type="signal peptide" evidence="1">
    <location>
        <begin position="1"/>
        <end position="24"/>
    </location>
</feature>
<evidence type="ECO:0000259" key="2">
    <source>
        <dbReference type="PROSITE" id="PS50853"/>
    </source>
</evidence>
<dbReference type="InterPro" id="IPR036116">
    <property type="entry name" value="FN3_sf"/>
</dbReference>
<dbReference type="SMART" id="SM00060">
    <property type="entry name" value="FN3"/>
    <property type="match status" value="4"/>
</dbReference>
<dbReference type="Pfam" id="PF23759">
    <property type="entry name" value="GBD_T9SS_assoc"/>
    <property type="match status" value="2"/>
</dbReference>
<keyword evidence="4" id="KW-1185">Reference proteome</keyword>
<dbReference type="Gene3D" id="2.60.40.10">
    <property type="entry name" value="Immunoglobulins"/>
    <property type="match status" value="3"/>
</dbReference>
<dbReference type="InterPro" id="IPR003961">
    <property type="entry name" value="FN3_dom"/>
</dbReference>
<dbReference type="Pfam" id="PF20009">
    <property type="entry name" value="GEVED"/>
    <property type="match status" value="1"/>
</dbReference>
<dbReference type="InterPro" id="IPR045474">
    <property type="entry name" value="GEVED"/>
</dbReference>
<feature type="domain" description="Fibronectin type-III" evidence="2">
    <location>
        <begin position="1068"/>
        <end position="1166"/>
    </location>
</feature>
<dbReference type="Proteomes" id="UP000289857">
    <property type="component" value="Unassembled WGS sequence"/>
</dbReference>
<comment type="caution">
    <text evidence="3">The sequence shown here is derived from an EMBL/GenBank/DDBJ whole genome shotgun (WGS) entry which is preliminary data.</text>
</comment>